<dbReference type="Proteomes" id="UP000192907">
    <property type="component" value="Unassembled WGS sequence"/>
</dbReference>
<protein>
    <recommendedName>
        <fullName evidence="2">Peptide deformylase</fullName>
        <shortName evidence="2">PDF</shortName>
        <ecNumber evidence="2">3.5.1.88</ecNumber>
    </recommendedName>
    <alternativeName>
        <fullName evidence="2">Polypeptide deformylase</fullName>
    </alternativeName>
</protein>
<comment type="catalytic activity">
    <reaction evidence="2">
        <text>N-terminal N-formyl-L-methionyl-[peptide] + H2O = N-terminal L-methionyl-[peptide] + formate</text>
        <dbReference type="Rhea" id="RHEA:24420"/>
        <dbReference type="Rhea" id="RHEA-COMP:10639"/>
        <dbReference type="Rhea" id="RHEA-COMP:10640"/>
        <dbReference type="ChEBI" id="CHEBI:15377"/>
        <dbReference type="ChEBI" id="CHEBI:15740"/>
        <dbReference type="ChEBI" id="CHEBI:49298"/>
        <dbReference type="ChEBI" id="CHEBI:64731"/>
        <dbReference type="EC" id="3.5.1.88"/>
    </reaction>
</comment>
<dbReference type="RefSeq" id="WP_132314590.1">
    <property type="nucleotide sequence ID" value="NZ_FWZT01000001.1"/>
</dbReference>
<dbReference type="InterPro" id="IPR036821">
    <property type="entry name" value="Peptide_deformylase_sf"/>
</dbReference>
<keyword evidence="2" id="KW-0479">Metal-binding</keyword>
<dbReference type="Pfam" id="PF01327">
    <property type="entry name" value="Pep_deformylase"/>
    <property type="match status" value="1"/>
</dbReference>
<dbReference type="OrthoDB" id="5292739at2"/>
<name>A0A1Y6B8C9_9BACT</name>
<dbReference type="EMBL" id="FWZT01000001">
    <property type="protein sequence ID" value="SME89694.1"/>
    <property type="molecule type" value="Genomic_DNA"/>
</dbReference>
<dbReference type="EC" id="3.5.1.88" evidence="2"/>
<keyword evidence="2" id="KW-0408">Iron</keyword>
<evidence type="ECO:0000313" key="4">
    <source>
        <dbReference type="Proteomes" id="UP000192907"/>
    </source>
</evidence>
<evidence type="ECO:0000313" key="3">
    <source>
        <dbReference type="EMBL" id="SME89694.1"/>
    </source>
</evidence>
<comment type="similarity">
    <text evidence="1 2">Belongs to the polypeptide deformylase family.</text>
</comment>
<dbReference type="InterPro" id="IPR023635">
    <property type="entry name" value="Peptide_deformylase"/>
</dbReference>
<dbReference type="PANTHER" id="PTHR10458:SF22">
    <property type="entry name" value="PEPTIDE DEFORMYLASE"/>
    <property type="match status" value="1"/>
</dbReference>
<dbReference type="NCBIfam" id="TIGR00079">
    <property type="entry name" value="pept_deformyl"/>
    <property type="match status" value="1"/>
</dbReference>
<dbReference type="GO" id="GO:0006412">
    <property type="term" value="P:translation"/>
    <property type="evidence" value="ECO:0007669"/>
    <property type="project" value="UniProtKB-UniRule"/>
</dbReference>
<dbReference type="AlphaFoldDB" id="A0A1Y6B8C9"/>
<dbReference type="NCBIfam" id="NF001159">
    <property type="entry name" value="PRK00150.1-3"/>
    <property type="match status" value="1"/>
</dbReference>
<accession>A0A1Y6B8C9</accession>
<sequence>MSVLKVVEWPAKVLETKSEEVKEFDEDLKKFVADMHETMDEAGGIGLAANQVNVAKRILTICIPWTENKYAEQEEKKEHWHDKRWTFVNPVITKKKGKFRWQEGCLSFPEVFEFVDRAEEIWVTAQDENGETFEVHANGLFAVCLQHEIDHIDGIVFINRMSRLKSTMVRKKVLKRQRLMNTEVEE</sequence>
<dbReference type="STRING" id="1513793.SAMN06296036_101288"/>
<dbReference type="CDD" id="cd00487">
    <property type="entry name" value="Pep_deformylase"/>
    <property type="match status" value="1"/>
</dbReference>
<dbReference type="HAMAP" id="MF_00163">
    <property type="entry name" value="Pep_deformylase"/>
    <property type="match status" value="1"/>
</dbReference>
<dbReference type="PIRSF" id="PIRSF004749">
    <property type="entry name" value="Pep_def"/>
    <property type="match status" value="1"/>
</dbReference>
<dbReference type="GO" id="GO:0042586">
    <property type="term" value="F:peptide deformylase activity"/>
    <property type="evidence" value="ECO:0007669"/>
    <property type="project" value="UniProtKB-UniRule"/>
</dbReference>
<dbReference type="Gene3D" id="3.90.45.10">
    <property type="entry name" value="Peptide deformylase"/>
    <property type="match status" value="1"/>
</dbReference>
<dbReference type="SUPFAM" id="SSF56420">
    <property type="entry name" value="Peptide deformylase"/>
    <property type="match status" value="1"/>
</dbReference>
<feature type="binding site" evidence="2">
    <location>
        <position position="105"/>
    </location>
    <ligand>
        <name>Fe cation</name>
        <dbReference type="ChEBI" id="CHEBI:24875"/>
    </ligand>
</feature>
<evidence type="ECO:0000256" key="1">
    <source>
        <dbReference type="ARBA" id="ARBA00010759"/>
    </source>
</evidence>
<organism evidence="3 4">
    <name type="scientific">Pseudobacteriovorax antillogorgiicola</name>
    <dbReference type="NCBI Taxonomy" id="1513793"/>
    <lineage>
        <taxon>Bacteria</taxon>
        <taxon>Pseudomonadati</taxon>
        <taxon>Bdellovibrionota</taxon>
        <taxon>Oligoflexia</taxon>
        <taxon>Oligoflexales</taxon>
        <taxon>Pseudobacteriovoracaceae</taxon>
        <taxon>Pseudobacteriovorax</taxon>
    </lineage>
</organism>
<feature type="binding site" evidence="2">
    <location>
        <position position="147"/>
    </location>
    <ligand>
        <name>Fe cation</name>
        <dbReference type="ChEBI" id="CHEBI:24875"/>
    </ligand>
</feature>
<proteinExistence type="inferred from homology"/>
<keyword evidence="2" id="KW-0648">Protein biosynthesis</keyword>
<reference evidence="4" key="1">
    <citation type="submission" date="2017-04" db="EMBL/GenBank/DDBJ databases">
        <authorList>
            <person name="Varghese N."/>
            <person name="Submissions S."/>
        </authorList>
    </citation>
    <scope>NUCLEOTIDE SEQUENCE [LARGE SCALE GENOMIC DNA]</scope>
    <source>
        <strain evidence="4">RKEM611</strain>
    </source>
</reference>
<dbReference type="PANTHER" id="PTHR10458">
    <property type="entry name" value="PEPTIDE DEFORMYLASE"/>
    <property type="match status" value="1"/>
</dbReference>
<feature type="active site" evidence="2">
    <location>
        <position position="148"/>
    </location>
</feature>
<evidence type="ECO:0000256" key="2">
    <source>
        <dbReference type="HAMAP-Rule" id="MF_00163"/>
    </source>
</evidence>
<comment type="cofactor">
    <cofactor evidence="2">
        <name>Fe(2+)</name>
        <dbReference type="ChEBI" id="CHEBI:29033"/>
    </cofactor>
    <text evidence="2">Binds 1 Fe(2+) ion.</text>
</comment>
<keyword evidence="4" id="KW-1185">Reference proteome</keyword>
<dbReference type="GO" id="GO:0046872">
    <property type="term" value="F:metal ion binding"/>
    <property type="evidence" value="ECO:0007669"/>
    <property type="project" value="UniProtKB-KW"/>
</dbReference>
<gene>
    <name evidence="2" type="primary">def</name>
    <name evidence="3" type="ORF">SAMN06296036_101288</name>
</gene>
<keyword evidence="2" id="KW-0378">Hydrolase</keyword>
<feature type="binding site" evidence="2">
    <location>
        <position position="151"/>
    </location>
    <ligand>
        <name>Fe cation</name>
        <dbReference type="ChEBI" id="CHEBI:24875"/>
    </ligand>
</feature>
<dbReference type="PRINTS" id="PR01576">
    <property type="entry name" value="PDEFORMYLASE"/>
</dbReference>
<comment type="function">
    <text evidence="2">Removes the formyl group from the N-terminal Met of newly synthesized proteins. Requires at least a dipeptide for an efficient rate of reaction. N-terminal L-methionine is a prerequisite for activity but the enzyme has broad specificity at other positions.</text>
</comment>